<evidence type="ECO:0000313" key="6">
    <source>
        <dbReference type="EMBL" id="MDP9650401.1"/>
    </source>
</evidence>
<dbReference type="CDD" id="cd05931">
    <property type="entry name" value="FAAL"/>
    <property type="match status" value="1"/>
</dbReference>
<dbReference type="InterPro" id="IPR001242">
    <property type="entry name" value="Condensation_dom"/>
</dbReference>
<comment type="similarity">
    <text evidence="1">Belongs to the ATP-dependent AMP-binding enzyme family.</text>
</comment>
<dbReference type="InterPro" id="IPR040097">
    <property type="entry name" value="FAAL/FAAC"/>
</dbReference>
<dbReference type="Pfam" id="PF00550">
    <property type="entry name" value="PP-binding"/>
    <property type="match status" value="1"/>
</dbReference>
<dbReference type="InterPro" id="IPR036736">
    <property type="entry name" value="ACP-like_sf"/>
</dbReference>
<gene>
    <name evidence="6" type="ORF">J2793_005874</name>
</gene>
<dbReference type="SUPFAM" id="SSF47336">
    <property type="entry name" value="ACP-like"/>
    <property type="match status" value="1"/>
</dbReference>
<dbReference type="Gene3D" id="3.30.559.10">
    <property type="entry name" value="Chloramphenicol acetyltransferase-like domain"/>
    <property type="match status" value="1"/>
</dbReference>
<dbReference type="PANTHER" id="PTHR22754">
    <property type="entry name" value="DISCO-INTERACTING PROTEIN 2 DIP2 -RELATED"/>
    <property type="match status" value="1"/>
</dbReference>
<proteinExistence type="inferred from homology"/>
<dbReference type="InterPro" id="IPR023213">
    <property type="entry name" value="CAT-like_dom_sf"/>
</dbReference>
<evidence type="ECO:0000259" key="5">
    <source>
        <dbReference type="PROSITE" id="PS50075"/>
    </source>
</evidence>
<dbReference type="GO" id="GO:0016874">
    <property type="term" value="F:ligase activity"/>
    <property type="evidence" value="ECO:0007669"/>
    <property type="project" value="UniProtKB-KW"/>
</dbReference>
<dbReference type="SUPFAM" id="SSF56801">
    <property type="entry name" value="Acetyl-CoA synthetase-like"/>
    <property type="match status" value="1"/>
</dbReference>
<dbReference type="GO" id="GO:0070566">
    <property type="term" value="F:adenylyltransferase activity"/>
    <property type="evidence" value="ECO:0007669"/>
    <property type="project" value="TreeGrafter"/>
</dbReference>
<dbReference type="Gene3D" id="1.10.1200.10">
    <property type="entry name" value="ACP-like"/>
    <property type="match status" value="1"/>
</dbReference>
<dbReference type="Pfam" id="PF00501">
    <property type="entry name" value="AMP-binding"/>
    <property type="match status" value="1"/>
</dbReference>
<dbReference type="SUPFAM" id="SSF52777">
    <property type="entry name" value="CoA-dependent acyltransferases"/>
    <property type="match status" value="2"/>
</dbReference>
<comment type="caution">
    <text evidence="6">The sequence shown here is derived from an EMBL/GenBank/DDBJ whole genome shotgun (WGS) entry which is preliminary data.</text>
</comment>
<dbReference type="CDD" id="cd19531">
    <property type="entry name" value="LCL_NRPS-like"/>
    <property type="match status" value="1"/>
</dbReference>
<accession>A0AB73IKB0</accession>
<feature type="domain" description="Carrier" evidence="5">
    <location>
        <begin position="691"/>
        <end position="766"/>
    </location>
</feature>
<dbReference type="InterPro" id="IPR045851">
    <property type="entry name" value="AMP-bd_C_sf"/>
</dbReference>
<dbReference type="GO" id="GO:0071766">
    <property type="term" value="P:Actinobacterium-type cell wall biogenesis"/>
    <property type="evidence" value="ECO:0007669"/>
    <property type="project" value="UniProtKB-ARBA"/>
</dbReference>
<dbReference type="Gene3D" id="3.40.50.12780">
    <property type="entry name" value="N-terminal domain of ligase-like"/>
    <property type="match status" value="1"/>
</dbReference>
<dbReference type="GO" id="GO:0005886">
    <property type="term" value="C:plasma membrane"/>
    <property type="evidence" value="ECO:0007669"/>
    <property type="project" value="TreeGrafter"/>
</dbReference>
<dbReference type="GO" id="GO:0031177">
    <property type="term" value="F:phosphopantetheine binding"/>
    <property type="evidence" value="ECO:0007669"/>
    <property type="project" value="InterPro"/>
</dbReference>
<dbReference type="InterPro" id="IPR042099">
    <property type="entry name" value="ANL_N_sf"/>
</dbReference>
<dbReference type="PROSITE" id="PS50075">
    <property type="entry name" value="CARRIER"/>
    <property type="match status" value="1"/>
</dbReference>
<evidence type="ECO:0000256" key="3">
    <source>
        <dbReference type="ARBA" id="ARBA00022553"/>
    </source>
</evidence>
<dbReference type="InterPro" id="IPR000873">
    <property type="entry name" value="AMP-dep_synth/lig_dom"/>
</dbReference>
<keyword evidence="2" id="KW-0596">Phosphopantetheine</keyword>
<dbReference type="Gene3D" id="3.30.300.30">
    <property type="match status" value="1"/>
</dbReference>
<evidence type="ECO:0000256" key="4">
    <source>
        <dbReference type="ARBA" id="ARBA00022598"/>
    </source>
</evidence>
<keyword evidence="3" id="KW-0597">Phosphoprotein</keyword>
<dbReference type="PROSITE" id="PS00455">
    <property type="entry name" value="AMP_BINDING"/>
    <property type="match status" value="1"/>
</dbReference>
<keyword evidence="4 6" id="KW-0436">Ligase</keyword>
<dbReference type="PANTHER" id="PTHR22754:SF32">
    <property type="entry name" value="DISCO-INTERACTING PROTEIN 2"/>
    <property type="match status" value="1"/>
</dbReference>
<dbReference type="FunFam" id="3.40.50.12780:FF:000013">
    <property type="entry name" value="Long-chain-fatty-acid--AMP ligase FadD32"/>
    <property type="match status" value="1"/>
</dbReference>
<evidence type="ECO:0000313" key="7">
    <source>
        <dbReference type="Proteomes" id="UP001229486"/>
    </source>
</evidence>
<evidence type="ECO:0000256" key="2">
    <source>
        <dbReference type="ARBA" id="ARBA00022450"/>
    </source>
</evidence>
<protein>
    <submittedName>
        <fullName evidence="6">Acyl-CoA synthetase (AMP-forming)/AMP-acid ligase II</fullName>
    </submittedName>
</protein>
<dbReference type="Gene3D" id="3.30.559.30">
    <property type="entry name" value="Nonribosomal peptide synthetase, condensation domain"/>
    <property type="match status" value="1"/>
</dbReference>
<dbReference type="RefSeq" id="WP_392395339.1">
    <property type="nucleotide sequence ID" value="NZ_JAURTK010000010.1"/>
</dbReference>
<dbReference type="SMART" id="SM00823">
    <property type="entry name" value="PKS_PP"/>
    <property type="match status" value="1"/>
</dbReference>
<evidence type="ECO:0000256" key="1">
    <source>
        <dbReference type="ARBA" id="ARBA00006432"/>
    </source>
</evidence>
<dbReference type="Pfam" id="PF00668">
    <property type="entry name" value="Condensation"/>
    <property type="match status" value="1"/>
</dbReference>
<reference evidence="6" key="1">
    <citation type="submission" date="2023-07" db="EMBL/GenBank/DDBJ databases">
        <title>Sorghum-associated microbial communities from plants grown in Nebraska, USA.</title>
        <authorList>
            <person name="Schachtman D."/>
        </authorList>
    </citation>
    <scope>NUCLEOTIDE SEQUENCE</scope>
    <source>
        <strain evidence="6">DS1061</strain>
    </source>
</reference>
<dbReference type="EMBL" id="JAURTK010000010">
    <property type="protein sequence ID" value="MDP9650401.1"/>
    <property type="molecule type" value="Genomic_DNA"/>
</dbReference>
<organism evidence="6 7">
    <name type="scientific">Paraburkholderia caledonica</name>
    <dbReference type="NCBI Taxonomy" id="134536"/>
    <lineage>
        <taxon>Bacteria</taxon>
        <taxon>Pseudomonadati</taxon>
        <taxon>Pseudomonadota</taxon>
        <taxon>Betaproteobacteria</taxon>
        <taxon>Burkholderiales</taxon>
        <taxon>Burkholderiaceae</taxon>
        <taxon>Paraburkholderia</taxon>
    </lineage>
</organism>
<sequence length="1248" mass="134110">MSVINTPRQDGVNLHAAGAATAENAAEDRADRGAGDIAAIKTADSAAGSATSATANAMAETVTANTAPHTANWAAAPANDLVSVMKLHVSQRPDQLAVRFLADGDADARELTYAALDERARRLAAVLRRHGAPNDRVLLMLQSGLNYIVSFFACQYAGMIAVPAYPPDAPQSAHLARLRRIAADCVAHIAVLDRASHESFASISDELSLHGATLLSPDAVDTDVLGSSNGFCVDSAAPDAVSFLQYTSGSTSSPKGVIVSHANICANVSAMSRGMGCRAGDRMFSWLPLYHDMGLIGSVLMPVLCGFQVTLISPLHFLERPARWLAGIARERATVTGGPDFAYRLCTDRVRDAQLAGLDLSSLRVAFCGSEPIRQTTLDGFAARFSTHGLDPHAMYACYGLAEATLFFTGVEVGSGAPETRFSASALARRVPVALPAGRGNDSEKHGEKDNAADDDTKAVVGCGVTALGHALAIVDPNTCERLPDRHVGEVWCSGPSITRGYWRNPEASAAVFLDDAPGFPGRWLRTGDLGFVERGQFFFCGRRKDLIVLRGENIYPQDLETVLADRVEWLRRGRVTAFPVGAADGAEAIGVAAEVPRGRARQVALETIFAAIAVALGDAFQHEAALILLLEPGDLPRTSSGKLQRSACVAAWQSGALVPFAVRDARFERPQRIETDTAPADAIPVAGCGDMLTPTAHAIAQVWSEVLDVPTPCASDDFFALGGRSLLAAKVASRLRARLDRDVPVGLLFSHPTLANLAAALDARWATPSNALAPVAPLARRAESERSEAPLSLPQERLWMLWQLDPDSPAYNISAALSLTGPLDPHAARTALDAVVRRHEMLRTRFAEVDGVARQLVSPVADTADAWRWECMNALELTTGDFHAQLRRRAREPFDLTLGPLFRAALFVRDPEQYVLHIVMHHIVCDGWSINVLLGDFAAAYRAARLGGMPALPAPAVQYADYAAWQRARFSDDGHGGVELAAQLDYWRNRLAGYDALLDLPTLHERGRPYEPRAERVGADIPAVLASRLEALAREHNATLFMVLLAAFAALLSRYSGAHDVAIAVPVAGRDRIETEELIGFFINTLAMRASVKGAKSFKTLLREVRDGSIDAQTNADVPFERVVAALQVGRRAGVSPLAQIKFVLHDEFERALDLGGVRCALVDADASDARFEIALDVFREGVRGLRCVFAYAAELYDDAFIAQFARHYVGLLEQIADTPERAIGEFNLDEDEVVDGIAPVAGTYSL</sequence>
<dbReference type="InterPro" id="IPR020845">
    <property type="entry name" value="AMP-binding_CS"/>
</dbReference>
<dbReference type="Proteomes" id="UP001229486">
    <property type="component" value="Unassembled WGS sequence"/>
</dbReference>
<dbReference type="GO" id="GO:0006633">
    <property type="term" value="P:fatty acid biosynthetic process"/>
    <property type="evidence" value="ECO:0007669"/>
    <property type="project" value="TreeGrafter"/>
</dbReference>
<dbReference type="AlphaFoldDB" id="A0AB73IKB0"/>
<dbReference type="InterPro" id="IPR009081">
    <property type="entry name" value="PP-bd_ACP"/>
</dbReference>
<dbReference type="InterPro" id="IPR020806">
    <property type="entry name" value="PKS_PP-bd"/>
</dbReference>
<name>A0AB73IKB0_9BURK</name>